<keyword evidence="3" id="KW-0812">Transmembrane</keyword>
<dbReference type="InterPro" id="IPR013525">
    <property type="entry name" value="ABC2_TM"/>
</dbReference>
<keyword evidence="4" id="KW-1133">Transmembrane helix</keyword>
<reference evidence="8 9" key="1">
    <citation type="journal article" date="2023" name="Commun. Biol.">
        <title>Genome analysis of Parmales, the sister group of diatoms, reveals the evolutionary specialization of diatoms from phago-mixotrophs to photoautotrophs.</title>
        <authorList>
            <person name="Ban H."/>
            <person name="Sato S."/>
            <person name="Yoshikawa S."/>
            <person name="Yamada K."/>
            <person name="Nakamura Y."/>
            <person name="Ichinomiya M."/>
            <person name="Sato N."/>
            <person name="Blanc-Mathieu R."/>
            <person name="Endo H."/>
            <person name="Kuwata A."/>
            <person name="Ogata H."/>
        </authorList>
    </citation>
    <scope>NUCLEOTIDE SEQUENCE [LARGE SCALE GENOMIC DNA]</scope>
</reference>
<dbReference type="InterPro" id="IPR043926">
    <property type="entry name" value="ABCG_dom"/>
</dbReference>
<evidence type="ECO:0000256" key="4">
    <source>
        <dbReference type="ARBA" id="ARBA00022989"/>
    </source>
</evidence>
<keyword evidence="9" id="KW-1185">Reference proteome</keyword>
<evidence type="ECO:0000259" key="7">
    <source>
        <dbReference type="Pfam" id="PF19055"/>
    </source>
</evidence>
<evidence type="ECO:0000256" key="1">
    <source>
        <dbReference type="ARBA" id="ARBA00004141"/>
    </source>
</evidence>
<evidence type="ECO:0000256" key="2">
    <source>
        <dbReference type="ARBA" id="ARBA00022448"/>
    </source>
</evidence>
<dbReference type="EMBL" id="BRYB01006450">
    <property type="protein sequence ID" value="GMI57910.1"/>
    <property type="molecule type" value="Genomic_DNA"/>
</dbReference>
<proteinExistence type="predicted"/>
<evidence type="ECO:0000259" key="6">
    <source>
        <dbReference type="Pfam" id="PF01061"/>
    </source>
</evidence>
<dbReference type="Gene3D" id="3.40.50.300">
    <property type="entry name" value="P-loop containing nucleotide triphosphate hydrolases"/>
    <property type="match status" value="1"/>
</dbReference>
<accession>A0ABQ6NEQ8</accession>
<name>A0ABQ6NEQ8_9STRA</name>
<keyword evidence="5" id="KW-0472">Membrane</keyword>
<dbReference type="SUPFAM" id="SSF52540">
    <property type="entry name" value="P-loop containing nucleoside triphosphate hydrolases"/>
    <property type="match status" value="1"/>
</dbReference>
<dbReference type="Pfam" id="PF01061">
    <property type="entry name" value="ABC2_membrane"/>
    <property type="match status" value="1"/>
</dbReference>
<gene>
    <name evidence="8" type="ORF">TeGR_g6017</name>
</gene>
<dbReference type="Pfam" id="PF19055">
    <property type="entry name" value="ABC2_membrane_7"/>
    <property type="match status" value="1"/>
</dbReference>
<keyword evidence="2" id="KW-0813">Transport</keyword>
<evidence type="ECO:0000313" key="8">
    <source>
        <dbReference type="EMBL" id="GMI57910.1"/>
    </source>
</evidence>
<feature type="domain" description="ABC transporter family G" evidence="7">
    <location>
        <begin position="84"/>
        <end position="154"/>
    </location>
</feature>
<dbReference type="InterPro" id="IPR027417">
    <property type="entry name" value="P-loop_NTPase"/>
</dbReference>
<dbReference type="InterPro" id="IPR050352">
    <property type="entry name" value="ABCG_transporters"/>
</dbReference>
<dbReference type="PANTHER" id="PTHR48041">
    <property type="entry name" value="ABC TRANSPORTER G FAMILY MEMBER 28"/>
    <property type="match status" value="1"/>
</dbReference>
<sequence length="488" mass="51407">MGLSALTSRRVGSRLLGSKGGGAGLSGGERRRLSVAVEMLSQNVRVILADEPTTGLDASQAGKVVRVISDLARERDVVAVMSLHAPRGSVFGTLDDVMLLAPGGHVVFVGPTEEAGGYFGGLGYPFPANTNPAEFLIDLVSVDTEDEEQGRVDEERIRFLVEKFKLAAGGQGAGGELVAVSAASGRGRRAPFFSRLGGLLKRSLRQNLREVSVNALRFGAVAGLSAVFSVMFKGLAGPPTAKGVADRTALLSYAVINMAMMSLMKTLDLFGREKPVVVRERTKDMYSPLEYLFSKALAELPLDAAFSSFFALLLKRSCNLRISLPRLSGVLSALTVTSDLLGFAIGSVCDSAETALAAGTPLMIVYMVVGIINPSGSEPASASTSLVSRAMGAFKALSPIRWAIESLCCAEFRGMQLHRGGWFSRVRDAPRMGALAAVRDGDEVLAALGLGGKEWSDGVWSLAKVSAVEAVVAVLALKYVTGTGARFK</sequence>
<protein>
    <submittedName>
        <fullName evidence="8">Uncharacterized protein</fullName>
    </submittedName>
</protein>
<comment type="subcellular location">
    <subcellularLocation>
        <location evidence="1">Membrane</location>
        <topology evidence="1">Multi-pass membrane protein</topology>
    </subcellularLocation>
</comment>
<organism evidence="8 9">
    <name type="scientific">Tetraparma gracilis</name>
    <dbReference type="NCBI Taxonomy" id="2962635"/>
    <lineage>
        <taxon>Eukaryota</taxon>
        <taxon>Sar</taxon>
        <taxon>Stramenopiles</taxon>
        <taxon>Ochrophyta</taxon>
        <taxon>Bolidophyceae</taxon>
        <taxon>Parmales</taxon>
        <taxon>Triparmaceae</taxon>
        <taxon>Tetraparma</taxon>
    </lineage>
</organism>
<dbReference type="PANTHER" id="PTHR48041:SF139">
    <property type="entry name" value="PROTEIN SCARLET"/>
    <property type="match status" value="1"/>
</dbReference>
<comment type="caution">
    <text evidence="8">The sequence shown here is derived from an EMBL/GenBank/DDBJ whole genome shotgun (WGS) entry which is preliminary data.</text>
</comment>
<evidence type="ECO:0000256" key="3">
    <source>
        <dbReference type="ARBA" id="ARBA00022692"/>
    </source>
</evidence>
<evidence type="ECO:0000313" key="9">
    <source>
        <dbReference type="Proteomes" id="UP001165060"/>
    </source>
</evidence>
<evidence type="ECO:0000256" key="5">
    <source>
        <dbReference type="ARBA" id="ARBA00023136"/>
    </source>
</evidence>
<feature type="domain" description="ABC-2 type transporter transmembrane" evidence="6">
    <location>
        <begin position="199"/>
        <end position="411"/>
    </location>
</feature>
<dbReference type="Proteomes" id="UP001165060">
    <property type="component" value="Unassembled WGS sequence"/>
</dbReference>